<evidence type="ECO:0000313" key="2">
    <source>
        <dbReference type="Proteomes" id="UP001225378"/>
    </source>
</evidence>
<dbReference type="RefSeq" id="WP_349431437.1">
    <property type="nucleotide sequence ID" value="NZ_CP157743.1"/>
</dbReference>
<dbReference type="Proteomes" id="UP001225378">
    <property type="component" value="Chromosome"/>
</dbReference>
<sequence length="72" mass="8391">MKLLNQPEELSDARTAFIETLSDEFIATTGYGVYAYLNPLDINRLFRQYLQHGTPLREFARVYVRNAQFATM</sequence>
<keyword evidence="2" id="KW-1185">Reference proteome</keyword>
<protein>
    <submittedName>
        <fullName evidence="1">Uncharacterized protein</fullName>
    </submittedName>
</protein>
<organism evidence="1 2">
    <name type="scientific">Methylomarinum roseum</name>
    <dbReference type="NCBI Taxonomy" id="3067653"/>
    <lineage>
        <taxon>Bacteria</taxon>
        <taxon>Pseudomonadati</taxon>
        <taxon>Pseudomonadota</taxon>
        <taxon>Gammaproteobacteria</taxon>
        <taxon>Methylococcales</taxon>
        <taxon>Methylococcaceae</taxon>
        <taxon>Methylomarinum</taxon>
    </lineage>
</organism>
<gene>
    <name evidence="1" type="ORF">Q9L42_016595</name>
</gene>
<dbReference type="KEGG" id="mech:Q9L42_016595"/>
<evidence type="ECO:0000313" key="1">
    <source>
        <dbReference type="EMBL" id="XBS19956.1"/>
    </source>
</evidence>
<dbReference type="EMBL" id="CP157743">
    <property type="protein sequence ID" value="XBS19956.1"/>
    <property type="molecule type" value="Genomic_DNA"/>
</dbReference>
<accession>A0AAU7NTL4</accession>
<proteinExistence type="predicted"/>
<reference evidence="1 2" key="1">
    <citation type="journal article" date="2024" name="Microbiology">
        <title>Methylomarinum rosea sp. nov., a novel halophilic methanotrophic bacterium from the hypersaline Lake Elton.</title>
        <authorList>
            <person name="Suleimanov R.Z."/>
            <person name="Oshkin I.Y."/>
            <person name="Danilova O.V."/>
            <person name="Suzina N.E."/>
            <person name="Dedysh S.N."/>
        </authorList>
    </citation>
    <scope>NUCLEOTIDE SEQUENCE [LARGE SCALE GENOMIC DNA]</scope>
    <source>
        <strain evidence="1 2">Ch1-1</strain>
    </source>
</reference>
<dbReference type="AlphaFoldDB" id="A0AAU7NTL4"/>
<name>A0AAU7NTL4_9GAMM</name>